<dbReference type="GO" id="GO:0006886">
    <property type="term" value="P:intracellular protein transport"/>
    <property type="evidence" value="ECO:0007669"/>
    <property type="project" value="InterPro"/>
</dbReference>
<evidence type="ECO:0000256" key="3">
    <source>
        <dbReference type="ARBA" id="ARBA00022448"/>
    </source>
</evidence>
<dbReference type="InterPro" id="IPR005683">
    <property type="entry name" value="Tom22"/>
</dbReference>
<evidence type="ECO:0000313" key="14">
    <source>
        <dbReference type="Proteomes" id="UP000192927"/>
    </source>
</evidence>
<evidence type="ECO:0000256" key="2">
    <source>
        <dbReference type="ARBA" id="ARBA00009874"/>
    </source>
</evidence>
<dbReference type="PANTHER" id="PTHR12504:SF0">
    <property type="entry name" value="MITOCHONDRIAL IMPORT RECEPTOR SUBUNIT TOM22 HOMOLOG"/>
    <property type="match status" value="1"/>
</dbReference>
<proteinExistence type="inferred from homology"/>
<feature type="compositionally biased region" description="Low complexity" evidence="12">
    <location>
        <begin position="31"/>
        <end position="43"/>
    </location>
</feature>
<evidence type="ECO:0000256" key="7">
    <source>
        <dbReference type="ARBA" id="ARBA00022989"/>
    </source>
</evidence>
<evidence type="ECO:0000256" key="6">
    <source>
        <dbReference type="ARBA" id="ARBA00022927"/>
    </source>
</evidence>
<comment type="subcellular location">
    <subcellularLocation>
        <location evidence="1">Mitochondrion outer membrane</location>
        <topology evidence="1">Single-pass membrane protein</topology>
    </subcellularLocation>
</comment>
<protein>
    <submittedName>
        <fullName evidence="13">Mitochondrial outer membrane translocase complex, subunit Tom22</fullName>
    </submittedName>
</protein>
<feature type="compositionally biased region" description="Acidic residues" evidence="12">
    <location>
        <begin position="1"/>
        <end position="10"/>
    </location>
</feature>
<keyword evidence="5" id="KW-1000">Mitochondrion outer membrane</keyword>
<evidence type="ECO:0000256" key="9">
    <source>
        <dbReference type="ARBA" id="ARBA00023128"/>
    </source>
</evidence>
<dbReference type="Proteomes" id="UP000192927">
    <property type="component" value="Unassembled WGS sequence"/>
</dbReference>
<evidence type="ECO:0000256" key="12">
    <source>
        <dbReference type="SAM" id="MobiDB-lite"/>
    </source>
</evidence>
<reference evidence="14" key="1">
    <citation type="submission" date="2017-03" db="EMBL/GenBank/DDBJ databases">
        <authorList>
            <person name="Sharma R."/>
            <person name="Thines M."/>
        </authorList>
    </citation>
    <scope>NUCLEOTIDE SEQUENCE [LARGE SCALE GENOMIC DNA]</scope>
</reference>
<dbReference type="EMBL" id="FWEW01001285">
    <property type="protein sequence ID" value="SLM36711.1"/>
    <property type="molecule type" value="Genomic_DNA"/>
</dbReference>
<keyword evidence="4" id="KW-0812">Transmembrane</keyword>
<dbReference type="CDD" id="cd22884">
    <property type="entry name" value="TOM22"/>
    <property type="match status" value="1"/>
</dbReference>
<keyword evidence="9" id="KW-0496">Mitochondrion</keyword>
<comment type="similarity">
    <text evidence="2">Belongs to the Tom22 family.</text>
</comment>
<feature type="compositionally biased region" description="Acidic residues" evidence="12">
    <location>
        <begin position="21"/>
        <end position="30"/>
    </location>
</feature>
<keyword evidence="8" id="KW-0811">Translocation</keyword>
<keyword evidence="10" id="KW-0472">Membrane</keyword>
<evidence type="ECO:0000256" key="1">
    <source>
        <dbReference type="ARBA" id="ARBA00004572"/>
    </source>
</evidence>
<keyword evidence="3" id="KW-0813">Transport</keyword>
<evidence type="ECO:0000256" key="8">
    <source>
        <dbReference type="ARBA" id="ARBA00023010"/>
    </source>
</evidence>
<dbReference type="GO" id="GO:0005741">
    <property type="term" value="C:mitochondrial outer membrane"/>
    <property type="evidence" value="ECO:0007669"/>
    <property type="project" value="UniProtKB-SubCell"/>
</dbReference>
<sequence>MVQLEEVEDADLIRLPRPGPIDDDDADFTDTDSSLSSTSSSLPLTITTPNESLRDRLLALRDMLPPSTRRRIAASTATLTGYVKSGLLYGGKTLWVVSTSALLLGMPFALAFAEEQQVVEMEKEQRMRELGNEVLTPGAATSAAGRPAL</sequence>
<keyword evidence="11" id="KW-0675">Receptor</keyword>
<keyword evidence="6" id="KW-0653">Protein transport</keyword>
<dbReference type="PANTHER" id="PTHR12504">
    <property type="entry name" value="MITOCHONDRIAL IMPORT RECEPTOR SUBUNIT TOM22"/>
    <property type="match status" value="1"/>
</dbReference>
<keyword evidence="14" id="KW-1185">Reference proteome</keyword>
<feature type="region of interest" description="Disordered" evidence="12">
    <location>
        <begin position="1"/>
        <end position="43"/>
    </location>
</feature>
<evidence type="ECO:0000313" key="13">
    <source>
        <dbReference type="EMBL" id="SLM36711.1"/>
    </source>
</evidence>
<accession>A0A1W5D0X6</accession>
<dbReference type="Pfam" id="PF04281">
    <property type="entry name" value="Tom22"/>
    <property type="match status" value="1"/>
</dbReference>
<keyword evidence="7" id="KW-1133">Transmembrane helix</keyword>
<evidence type="ECO:0000256" key="11">
    <source>
        <dbReference type="ARBA" id="ARBA00023170"/>
    </source>
</evidence>
<evidence type="ECO:0000256" key="5">
    <source>
        <dbReference type="ARBA" id="ARBA00022787"/>
    </source>
</evidence>
<organism evidence="13 14">
    <name type="scientific">Lasallia pustulata</name>
    <dbReference type="NCBI Taxonomy" id="136370"/>
    <lineage>
        <taxon>Eukaryota</taxon>
        <taxon>Fungi</taxon>
        <taxon>Dikarya</taxon>
        <taxon>Ascomycota</taxon>
        <taxon>Pezizomycotina</taxon>
        <taxon>Lecanoromycetes</taxon>
        <taxon>OSLEUM clade</taxon>
        <taxon>Umbilicariomycetidae</taxon>
        <taxon>Umbilicariales</taxon>
        <taxon>Umbilicariaceae</taxon>
        <taxon>Lasallia</taxon>
    </lineage>
</organism>
<evidence type="ECO:0000256" key="10">
    <source>
        <dbReference type="ARBA" id="ARBA00023136"/>
    </source>
</evidence>
<name>A0A1W5D0X6_9LECA</name>
<evidence type="ECO:0000256" key="4">
    <source>
        <dbReference type="ARBA" id="ARBA00022692"/>
    </source>
</evidence>
<dbReference type="AlphaFoldDB" id="A0A1W5D0X6"/>